<keyword evidence="6" id="KW-1185">Reference proteome</keyword>
<dbReference type="Proteomes" id="UP001345963">
    <property type="component" value="Unassembled WGS sequence"/>
</dbReference>
<evidence type="ECO:0000256" key="1">
    <source>
        <dbReference type="ARBA" id="ARBA00023015"/>
    </source>
</evidence>
<dbReference type="EMBL" id="JAHUTI010092145">
    <property type="protein sequence ID" value="MED6262311.1"/>
    <property type="molecule type" value="Genomic_DNA"/>
</dbReference>
<sequence length="156" mass="17314">LKESMRQAELNNWTLDATQMADLCSSINQFFTATGVIPPQSATHPQPQVQHSAAPSATQRPAPMHPKPSHHNQHGQHNQHIGTGNMYMDSRQNISCLMGPPGYPHMPPMSNTAPSMTGHHSQLSQQQHALLPGHFQVRRMLAADDIQDDFDWDSIV</sequence>
<accession>A0ABU7CH79</accession>
<feature type="region of interest" description="Disordered" evidence="4">
    <location>
        <begin position="37"/>
        <end position="85"/>
    </location>
</feature>
<evidence type="ECO:0000256" key="2">
    <source>
        <dbReference type="ARBA" id="ARBA00023163"/>
    </source>
</evidence>
<dbReference type="PANTHER" id="PTHR46078">
    <property type="entry name" value="FORKHEAD BOX PROTEIN J2 FAMILY MEMBER"/>
    <property type="match status" value="1"/>
</dbReference>
<feature type="compositionally biased region" description="Polar residues" evidence="4">
    <location>
        <begin position="40"/>
        <end position="59"/>
    </location>
</feature>
<evidence type="ECO:0008006" key="7">
    <source>
        <dbReference type="Google" id="ProtNLM"/>
    </source>
</evidence>
<gene>
    <name evidence="5" type="ORF">ATANTOWER_017586</name>
</gene>
<proteinExistence type="predicted"/>
<evidence type="ECO:0000313" key="6">
    <source>
        <dbReference type="Proteomes" id="UP001345963"/>
    </source>
</evidence>
<keyword evidence="1" id="KW-0805">Transcription regulation</keyword>
<organism evidence="5 6">
    <name type="scientific">Ataeniobius toweri</name>
    <dbReference type="NCBI Taxonomy" id="208326"/>
    <lineage>
        <taxon>Eukaryota</taxon>
        <taxon>Metazoa</taxon>
        <taxon>Chordata</taxon>
        <taxon>Craniata</taxon>
        <taxon>Vertebrata</taxon>
        <taxon>Euteleostomi</taxon>
        <taxon>Actinopterygii</taxon>
        <taxon>Neopterygii</taxon>
        <taxon>Teleostei</taxon>
        <taxon>Neoteleostei</taxon>
        <taxon>Acanthomorphata</taxon>
        <taxon>Ovalentaria</taxon>
        <taxon>Atherinomorphae</taxon>
        <taxon>Cyprinodontiformes</taxon>
        <taxon>Goodeidae</taxon>
        <taxon>Ataeniobius</taxon>
    </lineage>
</organism>
<dbReference type="InterPro" id="IPR045912">
    <property type="entry name" value="FOXJ2/3-like"/>
</dbReference>
<keyword evidence="2" id="KW-0804">Transcription</keyword>
<feature type="compositionally biased region" description="Low complexity" evidence="4">
    <location>
        <begin position="75"/>
        <end position="85"/>
    </location>
</feature>
<protein>
    <recommendedName>
        <fullName evidence="7">Forkhead box J3</fullName>
    </recommendedName>
</protein>
<dbReference type="PANTHER" id="PTHR46078:SF5">
    <property type="entry name" value="FORKHEAD BOX J3"/>
    <property type="match status" value="1"/>
</dbReference>
<name>A0ABU7CH79_9TELE</name>
<reference evidence="5 6" key="1">
    <citation type="submission" date="2021-07" db="EMBL/GenBank/DDBJ databases">
        <authorList>
            <person name="Palmer J.M."/>
        </authorList>
    </citation>
    <scope>NUCLEOTIDE SEQUENCE [LARGE SCALE GENOMIC DNA]</scope>
    <source>
        <strain evidence="5 6">AT_MEX2019</strain>
        <tissue evidence="5">Muscle</tissue>
    </source>
</reference>
<comment type="caution">
    <text evidence="5">The sequence shown here is derived from an EMBL/GenBank/DDBJ whole genome shotgun (WGS) entry which is preliminary data.</text>
</comment>
<evidence type="ECO:0000256" key="3">
    <source>
        <dbReference type="ARBA" id="ARBA00023242"/>
    </source>
</evidence>
<evidence type="ECO:0000313" key="5">
    <source>
        <dbReference type="EMBL" id="MED6262311.1"/>
    </source>
</evidence>
<evidence type="ECO:0000256" key="4">
    <source>
        <dbReference type="SAM" id="MobiDB-lite"/>
    </source>
</evidence>
<feature type="non-terminal residue" evidence="5">
    <location>
        <position position="1"/>
    </location>
</feature>
<keyword evidence="3" id="KW-0539">Nucleus</keyword>